<evidence type="ECO:0000256" key="4">
    <source>
        <dbReference type="SAM" id="MobiDB-lite"/>
    </source>
</evidence>
<dbReference type="Proteomes" id="UP001152747">
    <property type="component" value="Unassembled WGS sequence"/>
</dbReference>
<proteinExistence type="inferred from homology"/>
<gene>
    <name evidence="5" type="ORF">CAMP_LOCUS1186</name>
</gene>
<dbReference type="GO" id="GO:0072686">
    <property type="term" value="C:mitotic spindle"/>
    <property type="evidence" value="ECO:0007669"/>
    <property type="project" value="TreeGrafter"/>
</dbReference>
<dbReference type="InterPro" id="IPR042031">
    <property type="entry name" value="SKA1_MBD_sf"/>
</dbReference>
<accession>A0A9P1MWJ3</accession>
<dbReference type="PANTHER" id="PTHR28573">
    <property type="entry name" value="SPINDLE AND KINETOCHORE-ASSOCIATED PROTEIN 1"/>
    <property type="match status" value="1"/>
</dbReference>
<feature type="region of interest" description="Disordered" evidence="4">
    <location>
        <begin position="59"/>
        <end position="92"/>
    </location>
</feature>
<dbReference type="GO" id="GO:0000278">
    <property type="term" value="P:mitotic cell cycle"/>
    <property type="evidence" value="ECO:0007669"/>
    <property type="project" value="TreeGrafter"/>
</dbReference>
<dbReference type="GO" id="GO:0007059">
    <property type="term" value="P:chromosome segregation"/>
    <property type="evidence" value="ECO:0007669"/>
    <property type="project" value="InterPro"/>
</dbReference>
<evidence type="ECO:0000313" key="5">
    <source>
        <dbReference type="EMBL" id="CAI5438549.1"/>
    </source>
</evidence>
<evidence type="ECO:0000256" key="1">
    <source>
        <dbReference type="ARBA" id="ARBA00006836"/>
    </source>
</evidence>
<dbReference type="GO" id="GO:0008017">
    <property type="term" value="F:microtubule binding"/>
    <property type="evidence" value="ECO:0007669"/>
    <property type="project" value="InterPro"/>
</dbReference>
<feature type="compositionally biased region" description="Acidic residues" evidence="4">
    <location>
        <begin position="82"/>
        <end position="91"/>
    </location>
</feature>
<organism evidence="5 6">
    <name type="scientific">Caenorhabditis angaria</name>
    <dbReference type="NCBI Taxonomy" id="860376"/>
    <lineage>
        <taxon>Eukaryota</taxon>
        <taxon>Metazoa</taxon>
        <taxon>Ecdysozoa</taxon>
        <taxon>Nematoda</taxon>
        <taxon>Chromadorea</taxon>
        <taxon>Rhabditida</taxon>
        <taxon>Rhabditina</taxon>
        <taxon>Rhabditomorpha</taxon>
        <taxon>Rhabditoidea</taxon>
        <taxon>Rhabditidae</taxon>
        <taxon>Peloderinae</taxon>
        <taxon>Caenorhabditis</taxon>
    </lineage>
</organism>
<keyword evidence="6" id="KW-1185">Reference proteome</keyword>
<dbReference type="InterPro" id="IPR009829">
    <property type="entry name" value="SKA1"/>
</dbReference>
<dbReference type="PANTHER" id="PTHR28573:SF1">
    <property type="entry name" value="SPINDLE AND KINETOCHORE-ASSOCIATED PROTEIN 1"/>
    <property type="match status" value="1"/>
</dbReference>
<feature type="compositionally biased region" description="Basic and acidic residues" evidence="4">
    <location>
        <begin position="71"/>
        <end position="81"/>
    </location>
</feature>
<dbReference type="GO" id="GO:0031110">
    <property type="term" value="P:regulation of microtubule polymerization or depolymerization"/>
    <property type="evidence" value="ECO:0007669"/>
    <property type="project" value="TreeGrafter"/>
</dbReference>
<sequence length="218" mass="25698">MENLRAAMTNSFQLYETYLPEWSGLVRPLEAKINTIEHILDECEQLKIEIDGIHYEGEKENISSQKSENVPIDKENKKQENEAIEEDDEEKEEKIKRMCAPLTLQEFNTIPKYMLGRFTLESMNEIILTIDAFLLKKHQLITKPLKTLTRQEKEQVDSWRELEMKAKKLSTGLFFVDTDIRPMLTEKLRPSFAKAIPSLRHTKRIREQRCGPITFYYT</sequence>
<comment type="similarity">
    <text evidence="1">Belongs to the SKA1 family.</text>
</comment>
<reference evidence="5" key="1">
    <citation type="submission" date="2022-11" db="EMBL/GenBank/DDBJ databases">
        <authorList>
            <person name="Kikuchi T."/>
        </authorList>
    </citation>
    <scope>NUCLEOTIDE SEQUENCE</scope>
    <source>
        <strain evidence="5">PS1010</strain>
    </source>
</reference>
<dbReference type="Pfam" id="PF07160">
    <property type="entry name" value="SKA1"/>
    <property type="match status" value="1"/>
</dbReference>
<evidence type="ECO:0000313" key="6">
    <source>
        <dbReference type="Proteomes" id="UP001152747"/>
    </source>
</evidence>
<dbReference type="GO" id="GO:0051301">
    <property type="term" value="P:cell division"/>
    <property type="evidence" value="ECO:0007669"/>
    <property type="project" value="InterPro"/>
</dbReference>
<comment type="caution">
    <text evidence="5">The sequence shown here is derived from an EMBL/GenBank/DDBJ whole genome shotgun (WGS) entry which is preliminary data.</text>
</comment>
<evidence type="ECO:0000256" key="3">
    <source>
        <dbReference type="ARBA" id="ARBA00047202"/>
    </source>
</evidence>
<name>A0A9P1MWJ3_9PELO</name>
<dbReference type="Gene3D" id="1.10.10.1890">
    <property type="entry name" value="Ska1 microtubule binding domain-like"/>
    <property type="match status" value="1"/>
</dbReference>
<dbReference type="GO" id="GO:0000940">
    <property type="term" value="C:outer kinetochore"/>
    <property type="evidence" value="ECO:0007669"/>
    <property type="project" value="TreeGrafter"/>
</dbReference>
<dbReference type="AlphaFoldDB" id="A0A9P1MWJ3"/>
<protein>
    <recommendedName>
        <fullName evidence="2">SKA complex subunit 1</fullName>
    </recommendedName>
    <alternativeName>
        <fullName evidence="3">Spindle and kinetochore-associated protein 1</fullName>
    </alternativeName>
</protein>
<dbReference type="GO" id="GO:0005876">
    <property type="term" value="C:spindle microtubule"/>
    <property type="evidence" value="ECO:0007669"/>
    <property type="project" value="TreeGrafter"/>
</dbReference>
<evidence type="ECO:0000256" key="2">
    <source>
        <dbReference type="ARBA" id="ARBA00047182"/>
    </source>
</evidence>
<dbReference type="OrthoDB" id="5962at2759"/>
<dbReference type="EMBL" id="CANHGI010000001">
    <property type="protein sequence ID" value="CAI5438549.1"/>
    <property type="molecule type" value="Genomic_DNA"/>
</dbReference>